<evidence type="ECO:0000313" key="3">
    <source>
        <dbReference type="Proteomes" id="UP001589716"/>
    </source>
</evidence>
<dbReference type="RefSeq" id="WP_382746260.1">
    <property type="nucleotide sequence ID" value="NZ_JBHMCT010000052.1"/>
</dbReference>
<name>A0ABV5QYP8_9ACTN</name>
<organism evidence="2 3">
    <name type="scientific">Streptomyces roseoviridis</name>
    <dbReference type="NCBI Taxonomy" id="67361"/>
    <lineage>
        <taxon>Bacteria</taxon>
        <taxon>Bacillati</taxon>
        <taxon>Actinomycetota</taxon>
        <taxon>Actinomycetes</taxon>
        <taxon>Kitasatosporales</taxon>
        <taxon>Streptomycetaceae</taxon>
        <taxon>Streptomyces</taxon>
    </lineage>
</organism>
<keyword evidence="3" id="KW-1185">Reference proteome</keyword>
<comment type="caution">
    <text evidence="2">The sequence shown here is derived from an EMBL/GenBank/DDBJ whole genome shotgun (WGS) entry which is preliminary data.</text>
</comment>
<dbReference type="Proteomes" id="UP001589716">
    <property type="component" value="Unassembled WGS sequence"/>
</dbReference>
<proteinExistence type="predicted"/>
<protein>
    <submittedName>
        <fullName evidence="2">Uncharacterized protein</fullName>
    </submittedName>
</protein>
<gene>
    <name evidence="2" type="ORF">ACFFTP_31230</name>
</gene>
<sequence length="43" mass="4543">MPDTDTTTDEVATLPVHEGDTPPEGQVRGMATADDLADERGDD</sequence>
<dbReference type="EMBL" id="JBHMCT010000052">
    <property type="protein sequence ID" value="MFB9558641.1"/>
    <property type="molecule type" value="Genomic_DNA"/>
</dbReference>
<reference evidence="2 3" key="1">
    <citation type="submission" date="2024-09" db="EMBL/GenBank/DDBJ databases">
        <authorList>
            <person name="Sun Q."/>
            <person name="Mori K."/>
        </authorList>
    </citation>
    <scope>NUCLEOTIDE SEQUENCE [LARGE SCALE GENOMIC DNA]</scope>
    <source>
        <strain evidence="2 3">JCM 4414</strain>
    </source>
</reference>
<evidence type="ECO:0000256" key="1">
    <source>
        <dbReference type="SAM" id="MobiDB-lite"/>
    </source>
</evidence>
<accession>A0ABV5QYP8</accession>
<evidence type="ECO:0000313" key="2">
    <source>
        <dbReference type="EMBL" id="MFB9558641.1"/>
    </source>
</evidence>
<feature type="region of interest" description="Disordered" evidence="1">
    <location>
        <begin position="1"/>
        <end position="43"/>
    </location>
</feature>